<feature type="domain" description="4Fe-4S ferredoxin-type" evidence="7">
    <location>
        <begin position="297"/>
        <end position="327"/>
    </location>
</feature>
<sequence>MVQSIIFSLVAFVALGSAFLRFRRVYSNIQLGKAEPVEGPVAERWKNMLLVAFGQKKMFNRMVPAVLHFVLYAAFVFTQIELIEIFIDGVFGVHRFFATRLGGFYNFVIGTIEVLSLLAFVATVIFLVRRNLLFIPRFHKAEMTRWPKLDANLILIFEVVLLLCIFTMNGTDEVLQSIAPAYYPETNLAVSAWLGPAIFGGLGEGPLRVLERIGWWGHIAMVFVFLNYLPISKHLHILLAFPNTWFARLRPKGELGNMPEIMYEVKSMMGIEDPAAPPPNPNAELPAFGANDVFDMSRVELLGAFSCTECGRCTAVCPANITGKALSPRKIVMDVRDRAEEVGEKLRSGNPEFAKDQQQPLSATNFDDGRSLWDFITREEIHACTTCNACVEACPVLINPLEMIMQLRRHEILTEAAGPQDWLPLFNSIENQQRAWSVGTSRTAWAE</sequence>
<keyword evidence="1" id="KW-0004">4Fe-4S</keyword>
<feature type="transmembrane region" description="Helical" evidence="6">
    <location>
        <begin position="65"/>
        <end position="87"/>
    </location>
</feature>
<keyword evidence="6" id="KW-0472">Membrane</keyword>
<feature type="transmembrane region" description="Helical" evidence="6">
    <location>
        <begin position="213"/>
        <end position="231"/>
    </location>
</feature>
<dbReference type="Gene3D" id="1.10.1060.10">
    <property type="entry name" value="Alpha-helical ferredoxin"/>
    <property type="match status" value="1"/>
</dbReference>
<feature type="domain" description="4Fe-4S ferredoxin-type" evidence="7">
    <location>
        <begin position="374"/>
        <end position="406"/>
    </location>
</feature>
<evidence type="ECO:0000256" key="1">
    <source>
        <dbReference type="ARBA" id="ARBA00022485"/>
    </source>
</evidence>
<feature type="transmembrane region" description="Helical" evidence="6">
    <location>
        <begin position="149"/>
        <end position="168"/>
    </location>
</feature>
<dbReference type="InterPro" id="IPR017900">
    <property type="entry name" value="4Fe4S_Fe_S_CS"/>
</dbReference>
<dbReference type="GO" id="GO:0051539">
    <property type="term" value="F:4 iron, 4 sulfur cluster binding"/>
    <property type="evidence" value="ECO:0007669"/>
    <property type="project" value="UniProtKB-KW"/>
</dbReference>
<evidence type="ECO:0000256" key="5">
    <source>
        <dbReference type="ARBA" id="ARBA00023014"/>
    </source>
</evidence>
<accession>A0A923PG03</accession>
<proteinExistence type="predicted"/>
<dbReference type="InterPro" id="IPR051460">
    <property type="entry name" value="HdrC_iron-sulfur_subunit"/>
</dbReference>
<dbReference type="Pfam" id="PF13187">
    <property type="entry name" value="Fer4_9"/>
    <property type="match status" value="1"/>
</dbReference>
<dbReference type="PANTHER" id="PTHR43255">
    <property type="entry name" value="IRON-SULFUR-BINDING OXIDOREDUCTASE FADF-RELATED-RELATED"/>
    <property type="match status" value="1"/>
</dbReference>
<keyword evidence="3" id="KW-0560">Oxidoreductase</keyword>
<keyword evidence="6" id="KW-0812">Transmembrane</keyword>
<dbReference type="InterPro" id="IPR009051">
    <property type="entry name" value="Helical_ferredxn"/>
</dbReference>
<feature type="transmembrane region" description="Helical" evidence="6">
    <location>
        <begin position="6"/>
        <end position="22"/>
    </location>
</feature>
<evidence type="ECO:0000256" key="4">
    <source>
        <dbReference type="ARBA" id="ARBA00023004"/>
    </source>
</evidence>
<dbReference type="AlphaFoldDB" id="A0A923PG03"/>
<dbReference type="Gene3D" id="1.20.950.20">
    <property type="entry name" value="Transmembrane di-heme cytochromes, Chain C"/>
    <property type="match status" value="1"/>
</dbReference>
<feature type="transmembrane region" description="Helical" evidence="6">
    <location>
        <begin position="107"/>
        <end position="128"/>
    </location>
</feature>
<evidence type="ECO:0000256" key="2">
    <source>
        <dbReference type="ARBA" id="ARBA00022723"/>
    </source>
</evidence>
<keyword evidence="4" id="KW-0408">Iron</keyword>
<keyword evidence="9" id="KW-1185">Reference proteome</keyword>
<dbReference type="Proteomes" id="UP000650081">
    <property type="component" value="Unassembled WGS sequence"/>
</dbReference>
<dbReference type="PROSITE" id="PS51379">
    <property type="entry name" value="4FE4S_FER_2"/>
    <property type="match status" value="2"/>
</dbReference>
<keyword evidence="2" id="KW-0479">Metal-binding</keyword>
<keyword evidence="6" id="KW-1133">Transmembrane helix</keyword>
<evidence type="ECO:0000256" key="6">
    <source>
        <dbReference type="SAM" id="Phobius"/>
    </source>
</evidence>
<evidence type="ECO:0000313" key="9">
    <source>
        <dbReference type="Proteomes" id="UP000650081"/>
    </source>
</evidence>
<evidence type="ECO:0000259" key="7">
    <source>
        <dbReference type="PROSITE" id="PS51379"/>
    </source>
</evidence>
<organism evidence="8 9">
    <name type="scientific">Neolewinella lacunae</name>
    <dbReference type="NCBI Taxonomy" id="1517758"/>
    <lineage>
        <taxon>Bacteria</taxon>
        <taxon>Pseudomonadati</taxon>
        <taxon>Bacteroidota</taxon>
        <taxon>Saprospiria</taxon>
        <taxon>Saprospirales</taxon>
        <taxon>Lewinellaceae</taxon>
        <taxon>Neolewinella</taxon>
    </lineage>
</organism>
<dbReference type="GO" id="GO:0016491">
    <property type="term" value="F:oxidoreductase activity"/>
    <property type="evidence" value="ECO:0007669"/>
    <property type="project" value="UniProtKB-KW"/>
</dbReference>
<reference evidence="8" key="1">
    <citation type="submission" date="2020-08" db="EMBL/GenBank/DDBJ databases">
        <title>Lewinella bacteria from marine environments.</title>
        <authorList>
            <person name="Zhong Y."/>
        </authorList>
    </citation>
    <scope>NUCLEOTIDE SEQUENCE</scope>
    <source>
        <strain evidence="8">KCTC 42187</strain>
    </source>
</reference>
<comment type="caution">
    <text evidence="8">The sequence shown here is derived from an EMBL/GenBank/DDBJ whole genome shotgun (WGS) entry which is preliminary data.</text>
</comment>
<protein>
    <submittedName>
        <fullName evidence="8">(Fe-S)-binding protein</fullName>
    </submittedName>
</protein>
<dbReference type="GO" id="GO:0005886">
    <property type="term" value="C:plasma membrane"/>
    <property type="evidence" value="ECO:0007669"/>
    <property type="project" value="TreeGrafter"/>
</dbReference>
<name>A0A923PG03_9BACT</name>
<dbReference type="SUPFAM" id="SSF103501">
    <property type="entry name" value="Respiratory nitrate reductase 1 gamma chain"/>
    <property type="match status" value="1"/>
</dbReference>
<dbReference type="InterPro" id="IPR017896">
    <property type="entry name" value="4Fe4S_Fe-S-bd"/>
</dbReference>
<evidence type="ECO:0000313" key="8">
    <source>
        <dbReference type="EMBL" id="MBC6993443.1"/>
    </source>
</evidence>
<dbReference type="InterPro" id="IPR036197">
    <property type="entry name" value="NarG-like_sf"/>
</dbReference>
<dbReference type="EMBL" id="JACSIT010000067">
    <property type="protein sequence ID" value="MBC6993443.1"/>
    <property type="molecule type" value="Genomic_DNA"/>
</dbReference>
<dbReference type="RefSeq" id="WP_187465552.1">
    <property type="nucleotide sequence ID" value="NZ_JACSIT010000067.1"/>
</dbReference>
<evidence type="ECO:0000256" key="3">
    <source>
        <dbReference type="ARBA" id="ARBA00023002"/>
    </source>
</evidence>
<dbReference type="PROSITE" id="PS00198">
    <property type="entry name" value="4FE4S_FER_1"/>
    <property type="match status" value="2"/>
</dbReference>
<dbReference type="GO" id="GO:0046872">
    <property type="term" value="F:metal ion binding"/>
    <property type="evidence" value="ECO:0007669"/>
    <property type="project" value="UniProtKB-KW"/>
</dbReference>
<keyword evidence="5" id="KW-0411">Iron-sulfur</keyword>
<dbReference type="SUPFAM" id="SSF46548">
    <property type="entry name" value="alpha-helical ferredoxin"/>
    <property type="match status" value="1"/>
</dbReference>
<dbReference type="PANTHER" id="PTHR43255:SF1">
    <property type="entry name" value="IRON-SULFUR-BINDING OXIDOREDUCTASE FADF-RELATED"/>
    <property type="match status" value="1"/>
</dbReference>
<gene>
    <name evidence="8" type="ORF">H9S92_04680</name>
</gene>